<dbReference type="OMA" id="GWLKPYN"/>
<dbReference type="PANTHER" id="PTHR21040">
    <property type="entry name" value="BCDNA.GH04120"/>
    <property type="match status" value="1"/>
</dbReference>
<dbReference type="AlphaFoldDB" id="E3LYE5"/>
<keyword evidence="5" id="KW-0812">Transmembrane</keyword>
<organism evidence="8">
    <name type="scientific">Caenorhabditis remanei</name>
    <name type="common">Caenorhabditis vulgaris</name>
    <dbReference type="NCBI Taxonomy" id="31234"/>
    <lineage>
        <taxon>Eukaryota</taxon>
        <taxon>Metazoa</taxon>
        <taxon>Ecdysozoa</taxon>
        <taxon>Nematoda</taxon>
        <taxon>Chromadorea</taxon>
        <taxon>Rhabditida</taxon>
        <taxon>Rhabditina</taxon>
        <taxon>Rhabditomorpha</taxon>
        <taxon>Rhabditoidea</taxon>
        <taxon>Rhabditidae</taxon>
        <taxon>Peloderinae</taxon>
        <taxon>Caenorhabditis</taxon>
    </lineage>
</organism>
<evidence type="ECO:0000313" key="7">
    <source>
        <dbReference type="EMBL" id="EFO86699.1"/>
    </source>
</evidence>
<dbReference type="InterPro" id="IPR017853">
    <property type="entry name" value="GH"/>
</dbReference>
<dbReference type="HOGENOM" id="CLU_019666_1_0_1"/>
<sequence length="630" mass="73456">MFRGFFGRRSRSVWVRLTYLCIVTIIFLFATSQFKGTATHARFVPEPIQPVHSIDRAADPRIPLNLEPPNLKQKEVDERLNLDVHNPTRNAKLSTRKLTTEQKTTKPAQNIIINGEKYPKLTPDGKLIPQRRIVHLDLKGAPYKPQYFTELFAFFNRIQATGILLEWEDMFPFKGRLAGAVNKNAYSMETVETILKEAQKHHLHIIPLVQTMGHLEWILKLEQFSHLREDARFPQVICFSDDDAWDLLKEMIEEVAEVHKKYGMPFFHIGADEAFQVRYFKHGFKHPILLQIGICNASVTRIQKEYSKERLMLWHIARTAEFVKETYSDTQVLAWHDMLISAMESDIEDYKLTELIQPVLWNYAEDLDVYLPRSTWMMLRNFGSVWGSSAWKGADGPARYSTNANHYVKNHESWIKQYTMAYQDFNVFEGLIMTGWSRYDHFSVLSETIPVALPTLAISMETILEGRPLLSNHPVTAELLQCSPPLDLGFTASGCRFPGSRIYELVNDMYQKQMQLRTYRQDDYELNGWLSRVSDEYSVSSHWYIDKIEQMIEMHAAPLERIAEDLRFEMEKIFFKDMIDEFLFTYLGEDLEWLNKKRATIKTISTSKKFPKRPFVESAISRSSVSAKCR</sequence>
<dbReference type="CDD" id="cd06565">
    <property type="entry name" value="GH20_GcnA-like"/>
    <property type="match status" value="1"/>
</dbReference>
<dbReference type="InParanoid" id="E3LYE5"/>
<evidence type="ECO:0000256" key="3">
    <source>
        <dbReference type="ARBA" id="ARBA00012663"/>
    </source>
</evidence>
<dbReference type="InterPro" id="IPR015883">
    <property type="entry name" value="Glyco_hydro_20_cat"/>
</dbReference>
<dbReference type="Proteomes" id="UP000008281">
    <property type="component" value="Unassembled WGS sequence"/>
</dbReference>
<reference evidence="7" key="1">
    <citation type="submission" date="2007-07" db="EMBL/GenBank/DDBJ databases">
        <title>PCAP assembly of the Caenorhabditis remanei genome.</title>
        <authorList>
            <consortium name="The Caenorhabditis remanei Sequencing Consortium"/>
            <person name="Wilson R.K."/>
        </authorList>
    </citation>
    <scope>NUCLEOTIDE SEQUENCE [LARGE SCALE GENOMIC DNA]</scope>
    <source>
        <strain evidence="7">PB4641</strain>
    </source>
</reference>
<keyword evidence="8" id="KW-1185">Reference proteome</keyword>
<keyword evidence="5" id="KW-1133">Transmembrane helix</keyword>
<dbReference type="InterPro" id="IPR038901">
    <property type="entry name" value="HEXDC-like"/>
</dbReference>
<dbReference type="EC" id="3.2.1.52" evidence="3"/>
<gene>
    <name evidence="7" type="primary">Cre-hex-3</name>
    <name evidence="7" type="ORF">CRE_04628</name>
</gene>
<evidence type="ECO:0000256" key="5">
    <source>
        <dbReference type="SAM" id="Phobius"/>
    </source>
</evidence>
<evidence type="ECO:0000256" key="4">
    <source>
        <dbReference type="ARBA" id="ARBA00022801"/>
    </source>
</evidence>
<evidence type="ECO:0000256" key="2">
    <source>
        <dbReference type="ARBA" id="ARBA00006285"/>
    </source>
</evidence>
<keyword evidence="5" id="KW-0472">Membrane</keyword>
<dbReference type="Pfam" id="PF00728">
    <property type="entry name" value="Glyco_hydro_20"/>
    <property type="match status" value="1"/>
</dbReference>
<comment type="similarity">
    <text evidence="2">Belongs to the glycosyl hydrolase 20 family.</text>
</comment>
<dbReference type="eggNOG" id="ENOG502QRCP">
    <property type="taxonomic scope" value="Eukaryota"/>
</dbReference>
<evidence type="ECO:0000256" key="1">
    <source>
        <dbReference type="ARBA" id="ARBA00001231"/>
    </source>
</evidence>
<dbReference type="GO" id="GO:0032428">
    <property type="term" value="F:beta-N-acetylgalactosaminidase activity"/>
    <property type="evidence" value="ECO:0007669"/>
    <property type="project" value="EnsemblMetazoa"/>
</dbReference>
<dbReference type="OrthoDB" id="47475at2759"/>
<feature type="domain" description="Glycoside hydrolase family 20 catalytic" evidence="6">
    <location>
        <begin position="118"/>
        <end position="343"/>
    </location>
</feature>
<accession>E3LYE5</accession>
<proteinExistence type="inferred from homology"/>
<evidence type="ECO:0000313" key="8">
    <source>
        <dbReference type="Proteomes" id="UP000008281"/>
    </source>
</evidence>
<protein>
    <recommendedName>
        <fullName evidence="3">beta-N-acetylhexosaminidase</fullName>
        <ecNumber evidence="3">3.2.1.52</ecNumber>
    </recommendedName>
</protein>
<comment type="catalytic activity">
    <reaction evidence="1">
        <text>Hydrolysis of terminal non-reducing N-acetyl-D-hexosamine residues in N-acetyl-beta-D-hexosaminides.</text>
        <dbReference type="EC" id="3.2.1.52"/>
    </reaction>
</comment>
<dbReference type="SUPFAM" id="SSF51445">
    <property type="entry name" value="(Trans)glycosidases"/>
    <property type="match status" value="1"/>
</dbReference>
<feature type="transmembrane region" description="Helical" evidence="5">
    <location>
        <begin position="12"/>
        <end position="30"/>
    </location>
</feature>
<dbReference type="FunCoup" id="E3LYE5">
    <property type="interactions" value="1875"/>
</dbReference>
<keyword evidence="4" id="KW-0378">Hydrolase</keyword>
<evidence type="ECO:0000259" key="6">
    <source>
        <dbReference type="Pfam" id="PF00728"/>
    </source>
</evidence>
<dbReference type="GO" id="GO:0005976">
    <property type="term" value="P:polysaccharide metabolic process"/>
    <property type="evidence" value="ECO:0007669"/>
    <property type="project" value="EnsemblMetazoa"/>
</dbReference>
<name>E3LYE5_CAERE</name>
<dbReference type="EMBL" id="DS268419">
    <property type="protein sequence ID" value="EFO86699.1"/>
    <property type="molecule type" value="Genomic_DNA"/>
</dbReference>
<dbReference type="PANTHER" id="PTHR21040:SF11">
    <property type="entry name" value="BETA-N-ACETYLHEXOSAMINIDASE"/>
    <property type="match status" value="1"/>
</dbReference>
<dbReference type="STRING" id="31234.E3LYE5"/>
<dbReference type="Gene3D" id="3.20.20.80">
    <property type="entry name" value="Glycosidases"/>
    <property type="match status" value="1"/>
</dbReference>